<dbReference type="HAMAP" id="MF_00258">
    <property type="entry name" value="Glu_racemase"/>
    <property type="match status" value="1"/>
</dbReference>
<dbReference type="FunCoup" id="U5DH30">
    <property type="interactions" value="211"/>
</dbReference>
<dbReference type="Proteomes" id="UP000016960">
    <property type="component" value="Unassembled WGS sequence"/>
</dbReference>
<evidence type="ECO:0000256" key="1">
    <source>
        <dbReference type="ARBA" id="ARBA00001602"/>
    </source>
</evidence>
<feature type="binding site" evidence="7">
    <location>
        <begin position="76"/>
        <end position="77"/>
    </location>
    <ligand>
        <name>substrate</name>
    </ligand>
</feature>
<dbReference type="EMBL" id="ASSJ01000076">
    <property type="protein sequence ID" value="ERN40562.1"/>
    <property type="molecule type" value="Genomic_DNA"/>
</dbReference>
<keyword evidence="3 7" id="KW-0133">Cell shape</keyword>
<gene>
    <name evidence="7" type="primary">murI</name>
    <name evidence="8" type="ORF">KR51_00031100</name>
</gene>
<dbReference type="Pfam" id="PF01177">
    <property type="entry name" value="Asp_Glu_race"/>
    <property type="match status" value="1"/>
</dbReference>
<evidence type="ECO:0000256" key="6">
    <source>
        <dbReference type="ARBA" id="ARBA00023316"/>
    </source>
</evidence>
<evidence type="ECO:0000313" key="8">
    <source>
        <dbReference type="EMBL" id="ERN40562.1"/>
    </source>
</evidence>
<name>U5DH30_9CHRO</name>
<dbReference type="GO" id="GO:0008360">
    <property type="term" value="P:regulation of cell shape"/>
    <property type="evidence" value="ECO:0007669"/>
    <property type="project" value="UniProtKB-KW"/>
</dbReference>
<feature type="active site" description="Proton donor/acceptor" evidence="7">
    <location>
        <position position="75"/>
    </location>
</feature>
<dbReference type="AlphaFoldDB" id="U5DH30"/>
<accession>U5DH30</accession>
<comment type="pathway">
    <text evidence="7">Cell wall biogenesis; peptidoglycan biosynthesis.</text>
</comment>
<dbReference type="EC" id="5.1.1.3" evidence="2 7"/>
<dbReference type="PANTHER" id="PTHR21198:SF2">
    <property type="entry name" value="GLUTAMATE RACEMASE"/>
    <property type="match status" value="1"/>
</dbReference>
<comment type="caution">
    <text evidence="8">The sequence shown here is derived from an EMBL/GenBank/DDBJ whole genome shotgun (WGS) entry which is preliminary data.</text>
</comment>
<dbReference type="PATRIC" id="fig|582515.4.peg.3500"/>
<proteinExistence type="inferred from homology"/>
<keyword evidence="9" id="KW-1185">Reference proteome</keyword>
<evidence type="ECO:0000313" key="9">
    <source>
        <dbReference type="Proteomes" id="UP000016960"/>
    </source>
</evidence>
<dbReference type="STRING" id="582515.KR51_00031100"/>
<dbReference type="InterPro" id="IPR015942">
    <property type="entry name" value="Asp/Glu/hydantoin_racemase"/>
</dbReference>
<feature type="binding site" evidence="7">
    <location>
        <begin position="12"/>
        <end position="13"/>
    </location>
    <ligand>
        <name>substrate</name>
    </ligand>
</feature>
<dbReference type="InterPro" id="IPR004391">
    <property type="entry name" value="Glu_race"/>
</dbReference>
<dbReference type="SUPFAM" id="SSF53681">
    <property type="entry name" value="Aspartate/glutamate racemase"/>
    <property type="match status" value="2"/>
</dbReference>
<evidence type="ECO:0000256" key="5">
    <source>
        <dbReference type="ARBA" id="ARBA00023235"/>
    </source>
</evidence>
<keyword evidence="5 7" id="KW-0413">Isomerase</keyword>
<feature type="binding site" evidence="7">
    <location>
        <begin position="44"/>
        <end position="45"/>
    </location>
    <ligand>
        <name>substrate</name>
    </ligand>
</feature>
<comment type="function">
    <text evidence="7">Provides the (R)-glutamate required for cell wall biosynthesis.</text>
</comment>
<organism evidence="8 9">
    <name type="scientific">Rubidibacter lacunae KORDI 51-2</name>
    <dbReference type="NCBI Taxonomy" id="582515"/>
    <lineage>
        <taxon>Bacteria</taxon>
        <taxon>Bacillati</taxon>
        <taxon>Cyanobacteriota</taxon>
        <taxon>Cyanophyceae</taxon>
        <taxon>Oscillatoriophycideae</taxon>
        <taxon>Chroococcales</taxon>
        <taxon>Aphanothecaceae</taxon>
        <taxon>Rubidibacter</taxon>
    </lineage>
</organism>
<comment type="similarity">
    <text evidence="7">Belongs to the aspartate/glutamate racemases family.</text>
</comment>
<dbReference type="GO" id="GO:0008881">
    <property type="term" value="F:glutamate racemase activity"/>
    <property type="evidence" value="ECO:0007669"/>
    <property type="project" value="UniProtKB-UniRule"/>
</dbReference>
<dbReference type="PANTHER" id="PTHR21198">
    <property type="entry name" value="GLUTAMATE RACEMASE"/>
    <property type="match status" value="1"/>
</dbReference>
<comment type="catalytic activity">
    <reaction evidence="1 7">
        <text>L-glutamate = D-glutamate</text>
        <dbReference type="Rhea" id="RHEA:12813"/>
        <dbReference type="ChEBI" id="CHEBI:29985"/>
        <dbReference type="ChEBI" id="CHEBI:29986"/>
        <dbReference type="EC" id="5.1.1.3"/>
    </reaction>
</comment>
<dbReference type="InterPro" id="IPR033134">
    <property type="entry name" value="Asp/Glu_racemase_AS_2"/>
</dbReference>
<keyword evidence="4 7" id="KW-0573">Peptidoglycan synthesis</keyword>
<evidence type="ECO:0000256" key="2">
    <source>
        <dbReference type="ARBA" id="ARBA00013090"/>
    </source>
</evidence>
<dbReference type="FunFam" id="3.40.50.1860:FF:000001">
    <property type="entry name" value="Glutamate racemase"/>
    <property type="match status" value="1"/>
</dbReference>
<evidence type="ECO:0000256" key="7">
    <source>
        <dbReference type="HAMAP-Rule" id="MF_00258"/>
    </source>
</evidence>
<dbReference type="RefSeq" id="WP_022608708.1">
    <property type="nucleotide sequence ID" value="NZ_ASSJ01000076.1"/>
</dbReference>
<dbReference type="NCBIfam" id="TIGR00067">
    <property type="entry name" value="glut_race"/>
    <property type="match status" value="1"/>
</dbReference>
<protein>
    <recommendedName>
        <fullName evidence="2 7">Glutamate racemase</fullName>
        <ecNumber evidence="2 7">5.1.1.3</ecNumber>
    </recommendedName>
</protein>
<sequence length="277" mass="30042">MEFSAAPIGIFDSGVGGLTVWLELTRQLPCESVVYFGDTARLPYGTRSPDEICIYVREILTWLQLQGVKMVLMACNTSSALAQDLVRTEFPDLPVLGLILPGARAAVTTGRRIGAIATLATVASGAYRRAIAEIDPLAEVWEVACPEFVPLIESGRLHDPQLIAAAERYLAPLRRQQIDTLVYGCTHYPLIASVVRNLLPPTVTGIDPARYLVAAAERELEALGLKRSGAPQATRFCVSGSSQQFTCLARQWLGFEPPVESILLPQIPASVPLESLD</sequence>
<dbReference type="Gene3D" id="3.40.50.1860">
    <property type="match status" value="2"/>
</dbReference>
<dbReference type="GO" id="GO:0009252">
    <property type="term" value="P:peptidoglycan biosynthetic process"/>
    <property type="evidence" value="ECO:0007669"/>
    <property type="project" value="UniProtKB-UniRule"/>
</dbReference>
<dbReference type="GO" id="GO:0071555">
    <property type="term" value="P:cell wall organization"/>
    <property type="evidence" value="ECO:0007669"/>
    <property type="project" value="UniProtKB-KW"/>
</dbReference>
<dbReference type="PROSITE" id="PS00924">
    <property type="entry name" value="ASP_GLU_RACEMASE_2"/>
    <property type="match status" value="1"/>
</dbReference>
<evidence type="ECO:0000256" key="3">
    <source>
        <dbReference type="ARBA" id="ARBA00022960"/>
    </source>
</evidence>
<keyword evidence="6 7" id="KW-0961">Cell wall biogenesis/degradation</keyword>
<dbReference type="InParanoid" id="U5DH30"/>
<dbReference type="InterPro" id="IPR001920">
    <property type="entry name" value="Asp/Glu_race"/>
</dbReference>
<dbReference type="UniPathway" id="UPA00219"/>
<reference evidence="8 9" key="1">
    <citation type="submission" date="2013-05" db="EMBL/GenBank/DDBJ databases">
        <title>Draft genome sequence of Rubidibacter lacunae KORDI 51-2.</title>
        <authorList>
            <person name="Choi D.H."/>
            <person name="Noh J.H."/>
            <person name="Kwon K.-K."/>
            <person name="Lee J.-H."/>
            <person name="Ryu J.-Y."/>
        </authorList>
    </citation>
    <scope>NUCLEOTIDE SEQUENCE [LARGE SCALE GENOMIC DNA]</scope>
    <source>
        <strain evidence="8 9">KORDI 51-2</strain>
    </source>
</reference>
<feature type="binding site" evidence="7">
    <location>
        <begin position="186"/>
        <end position="187"/>
    </location>
    <ligand>
        <name>substrate</name>
    </ligand>
</feature>
<feature type="active site" description="Proton donor/acceptor" evidence="7">
    <location>
        <position position="185"/>
    </location>
</feature>
<dbReference type="eggNOG" id="COG0796">
    <property type="taxonomic scope" value="Bacteria"/>
</dbReference>
<evidence type="ECO:0000256" key="4">
    <source>
        <dbReference type="ARBA" id="ARBA00022984"/>
    </source>
</evidence>